<dbReference type="Pfam" id="PF01614">
    <property type="entry name" value="IclR_C"/>
    <property type="match status" value="1"/>
</dbReference>
<dbReference type="SUPFAM" id="SSF46785">
    <property type="entry name" value="Winged helix' DNA-binding domain"/>
    <property type="match status" value="1"/>
</dbReference>
<evidence type="ECO:0000313" key="6">
    <source>
        <dbReference type="EMBL" id="RDS88920.1"/>
    </source>
</evidence>
<dbReference type="Gene3D" id="1.10.10.10">
    <property type="entry name" value="Winged helix-like DNA-binding domain superfamily/Winged helix DNA-binding domain"/>
    <property type="match status" value="1"/>
</dbReference>
<dbReference type="Proteomes" id="UP000255541">
    <property type="component" value="Unassembled WGS sequence"/>
</dbReference>
<keyword evidence="2" id="KW-0238">DNA-binding</keyword>
<dbReference type="GO" id="GO:0003700">
    <property type="term" value="F:DNA-binding transcription factor activity"/>
    <property type="evidence" value="ECO:0007669"/>
    <property type="project" value="TreeGrafter"/>
</dbReference>
<dbReference type="InterPro" id="IPR029016">
    <property type="entry name" value="GAF-like_dom_sf"/>
</dbReference>
<name>A0A7Z6MV94_PSEFL</name>
<dbReference type="InterPro" id="IPR050707">
    <property type="entry name" value="HTH_MetabolicPath_Reg"/>
</dbReference>
<dbReference type="InterPro" id="IPR036390">
    <property type="entry name" value="WH_DNA-bd_sf"/>
</dbReference>
<evidence type="ECO:0000256" key="3">
    <source>
        <dbReference type="ARBA" id="ARBA00023163"/>
    </source>
</evidence>
<dbReference type="PANTHER" id="PTHR30136:SF35">
    <property type="entry name" value="HTH-TYPE TRANSCRIPTIONAL REGULATOR RV1719"/>
    <property type="match status" value="1"/>
</dbReference>
<dbReference type="InterPro" id="IPR005471">
    <property type="entry name" value="Tscrpt_reg_IclR_N"/>
</dbReference>
<evidence type="ECO:0000259" key="4">
    <source>
        <dbReference type="PROSITE" id="PS51077"/>
    </source>
</evidence>
<protein>
    <submittedName>
        <fullName evidence="6">IclR family transcriptional regulator</fullName>
    </submittedName>
</protein>
<dbReference type="Pfam" id="PF09339">
    <property type="entry name" value="HTH_IclR"/>
    <property type="match status" value="1"/>
</dbReference>
<dbReference type="AlphaFoldDB" id="A0A7Z6MV94"/>
<reference evidence="6 7" key="1">
    <citation type="submission" date="2018-07" db="EMBL/GenBank/DDBJ databases">
        <title>Draft Genome Sequence of Pseudomonas fluorescens AHK-1 associated with canker disease of kiwifruit.</title>
        <authorList>
            <person name="Wu Z."/>
        </authorList>
    </citation>
    <scope>NUCLEOTIDE SEQUENCE [LARGE SCALE GENOMIC DNA]</scope>
    <source>
        <strain evidence="6 7">AHK-1</strain>
    </source>
</reference>
<dbReference type="PROSITE" id="PS51078">
    <property type="entry name" value="ICLR_ED"/>
    <property type="match status" value="1"/>
</dbReference>
<dbReference type="PROSITE" id="PS51077">
    <property type="entry name" value="HTH_ICLR"/>
    <property type="match status" value="1"/>
</dbReference>
<dbReference type="EMBL" id="QRBA01000013">
    <property type="protein sequence ID" value="RDS88920.1"/>
    <property type="molecule type" value="Genomic_DNA"/>
</dbReference>
<dbReference type="InterPro" id="IPR014757">
    <property type="entry name" value="Tscrpt_reg_IclR_C"/>
</dbReference>
<organism evidence="6 7">
    <name type="scientific">Pseudomonas fluorescens</name>
    <dbReference type="NCBI Taxonomy" id="294"/>
    <lineage>
        <taxon>Bacteria</taxon>
        <taxon>Pseudomonadati</taxon>
        <taxon>Pseudomonadota</taxon>
        <taxon>Gammaproteobacteria</taxon>
        <taxon>Pseudomonadales</taxon>
        <taxon>Pseudomonadaceae</taxon>
        <taxon>Pseudomonas</taxon>
    </lineage>
</organism>
<dbReference type="RefSeq" id="WP_115487979.1">
    <property type="nucleotide sequence ID" value="NZ_QRBA01000013.1"/>
</dbReference>
<evidence type="ECO:0000256" key="2">
    <source>
        <dbReference type="ARBA" id="ARBA00023125"/>
    </source>
</evidence>
<evidence type="ECO:0000256" key="1">
    <source>
        <dbReference type="ARBA" id="ARBA00023015"/>
    </source>
</evidence>
<evidence type="ECO:0000313" key="7">
    <source>
        <dbReference type="Proteomes" id="UP000255541"/>
    </source>
</evidence>
<gene>
    <name evidence="6" type="ORF">DL347_22395</name>
</gene>
<dbReference type="SMART" id="SM00346">
    <property type="entry name" value="HTH_ICLR"/>
    <property type="match status" value="1"/>
</dbReference>
<dbReference type="GO" id="GO:0045892">
    <property type="term" value="P:negative regulation of DNA-templated transcription"/>
    <property type="evidence" value="ECO:0007669"/>
    <property type="project" value="TreeGrafter"/>
</dbReference>
<accession>A0A7Z6MV94</accession>
<keyword evidence="3" id="KW-0804">Transcription</keyword>
<dbReference type="GO" id="GO:0003677">
    <property type="term" value="F:DNA binding"/>
    <property type="evidence" value="ECO:0007669"/>
    <property type="project" value="UniProtKB-KW"/>
</dbReference>
<proteinExistence type="predicted"/>
<feature type="domain" description="HTH iclR-type" evidence="4">
    <location>
        <begin position="6"/>
        <end position="67"/>
    </location>
</feature>
<feature type="domain" description="IclR-ED" evidence="5">
    <location>
        <begin position="68"/>
        <end position="260"/>
    </location>
</feature>
<dbReference type="Gene3D" id="3.30.450.40">
    <property type="match status" value="1"/>
</dbReference>
<dbReference type="PANTHER" id="PTHR30136">
    <property type="entry name" value="HELIX-TURN-HELIX TRANSCRIPTIONAL REGULATOR, ICLR FAMILY"/>
    <property type="match status" value="1"/>
</dbReference>
<sequence length="273" mass="30509">MRIEKLSHIGRYFNTLELLLSHPDGLALSEISEQTQVAMATAHRILSALRERGYVYQDEQDHYRLTLKIPSMGANYITETGFARIMQPLLDDLASETGEHVRLAEVAEDHLTWVLQATKNTRGLQYRRALDEKIIPHTTAAGKAWLSTMHEERAMRILTAWDIENTRDYAGPNARVSIRDILDDIALIRKEGHAVVREEGEVGVCVVAVAIFDISRPDSSVPVATLSIAGPIARMREETLGAHIESLKRSAIKVGEHWALWTSVSGKDSLPAR</sequence>
<comment type="caution">
    <text evidence="6">The sequence shown here is derived from an EMBL/GenBank/DDBJ whole genome shotgun (WGS) entry which is preliminary data.</text>
</comment>
<evidence type="ECO:0000259" key="5">
    <source>
        <dbReference type="PROSITE" id="PS51078"/>
    </source>
</evidence>
<dbReference type="SUPFAM" id="SSF55781">
    <property type="entry name" value="GAF domain-like"/>
    <property type="match status" value="1"/>
</dbReference>
<dbReference type="InterPro" id="IPR036388">
    <property type="entry name" value="WH-like_DNA-bd_sf"/>
</dbReference>
<keyword evidence="1" id="KW-0805">Transcription regulation</keyword>